<feature type="region of interest" description="Disordered" evidence="1">
    <location>
        <begin position="230"/>
        <end position="251"/>
    </location>
</feature>
<accession>A0A7C8IN79</accession>
<dbReference type="EMBL" id="WUBL01000058">
    <property type="protein sequence ID" value="KAF2967989.1"/>
    <property type="molecule type" value="Genomic_DNA"/>
</dbReference>
<dbReference type="InParanoid" id="A0A7C8IN79"/>
<organism evidence="2 3">
    <name type="scientific">Xylaria multiplex</name>
    <dbReference type="NCBI Taxonomy" id="323545"/>
    <lineage>
        <taxon>Eukaryota</taxon>
        <taxon>Fungi</taxon>
        <taxon>Dikarya</taxon>
        <taxon>Ascomycota</taxon>
        <taxon>Pezizomycotina</taxon>
        <taxon>Sordariomycetes</taxon>
        <taxon>Xylariomycetidae</taxon>
        <taxon>Xylariales</taxon>
        <taxon>Xylariaceae</taxon>
        <taxon>Xylaria</taxon>
    </lineage>
</organism>
<feature type="compositionally biased region" description="Basic and acidic residues" evidence="1">
    <location>
        <begin position="597"/>
        <end position="607"/>
    </location>
</feature>
<feature type="compositionally biased region" description="Polar residues" evidence="1">
    <location>
        <begin position="232"/>
        <end position="242"/>
    </location>
</feature>
<name>A0A7C8IN79_9PEZI</name>
<sequence>MSPTASGTKAPPSPKHSDAAMVLPSTDTREFKSSAMCNYSNADAVEDVERPNRELGSVTTDIRSDHPIAPALIPDHCLPQCYETMFQNYDTADPSVGIANASGVNIREPLSDITPNELASRLNTCNPMPQTILEVKEAKSTNSVPILDMYITPIGDPVDVEEPADIDPAQQHPGYYSSEVSFLLQQYAISATTMANTSQRSQCYDATISNNINDAVSCAIATAPQQEAVGLQPTTSEPTNRSAQEDAGNPVASAECPVGQDEDIAQILAEDQTVPPEQQSPWSLLHTVNENTQPNNDNIQEANEELVKLVAQPIAMLDSPALVRSSEAIRPSQQSPWAREAAEPMKATKLEGAEAVDTAVIMNIELRGRFQRPTLPEVQEPAWFASSPAILPVPSNPVLMPGEHLSLESNIIREEGSIAVMQNFPYTPVPQITRQSTPDGEVSIRSFSNFNFSSPQRPLCPPSNSVRRSILRNKRSPGTRTSTKSTRRVLFAPLHDEHQDDDNQLSTKSRAASPPPPKLVDLEEENVDGKYRNHFDAMKRRLNTHGTPTLRYRQHLLPSSSQQKPESPSVEAMAEAFREADAQQPGCTDNIVQATKGDEGELDKQTKEQPQSPWQHDNEGIDDVAAVIGNLNQFLDVWDIDTEIDRNRIELGEMGRP</sequence>
<comment type="caution">
    <text evidence="2">The sequence shown here is derived from an EMBL/GenBank/DDBJ whole genome shotgun (WGS) entry which is preliminary data.</text>
</comment>
<protein>
    <submittedName>
        <fullName evidence="2">Uncharacterized protein</fullName>
    </submittedName>
</protein>
<feature type="region of interest" description="Disordered" evidence="1">
    <location>
        <begin position="471"/>
        <end position="527"/>
    </location>
</feature>
<reference evidence="2 3" key="1">
    <citation type="submission" date="2019-12" db="EMBL/GenBank/DDBJ databases">
        <title>Draft genome sequence of the ascomycete Xylaria multiplex DSM 110363.</title>
        <authorList>
            <person name="Buettner E."/>
            <person name="Kellner H."/>
        </authorList>
    </citation>
    <scope>NUCLEOTIDE SEQUENCE [LARGE SCALE GENOMIC DNA]</scope>
    <source>
        <strain evidence="2 3">DSM 110363</strain>
    </source>
</reference>
<gene>
    <name evidence="2" type="ORF">GQX73_g5571</name>
</gene>
<dbReference type="Proteomes" id="UP000481858">
    <property type="component" value="Unassembled WGS sequence"/>
</dbReference>
<dbReference type="AlphaFoldDB" id="A0A7C8IN79"/>
<evidence type="ECO:0000256" key="1">
    <source>
        <dbReference type="SAM" id="MobiDB-lite"/>
    </source>
</evidence>
<feature type="region of interest" description="Disordered" evidence="1">
    <location>
        <begin position="597"/>
        <end position="618"/>
    </location>
</feature>
<feature type="region of interest" description="Disordered" evidence="1">
    <location>
        <begin position="1"/>
        <end position="20"/>
    </location>
</feature>
<evidence type="ECO:0000313" key="3">
    <source>
        <dbReference type="Proteomes" id="UP000481858"/>
    </source>
</evidence>
<keyword evidence="3" id="KW-1185">Reference proteome</keyword>
<dbReference type="OrthoDB" id="5419922at2759"/>
<evidence type="ECO:0000313" key="2">
    <source>
        <dbReference type="EMBL" id="KAF2967989.1"/>
    </source>
</evidence>
<proteinExistence type="predicted"/>